<dbReference type="HAMAP" id="MF_00365">
    <property type="entry name" value="RecF"/>
    <property type="match status" value="1"/>
</dbReference>
<evidence type="ECO:0000256" key="7">
    <source>
        <dbReference type="ARBA" id="ARBA00022763"/>
    </source>
</evidence>
<dbReference type="PANTHER" id="PTHR32182:SF0">
    <property type="entry name" value="DNA REPLICATION AND REPAIR PROTEIN RECF"/>
    <property type="match status" value="1"/>
</dbReference>
<evidence type="ECO:0000313" key="18">
    <source>
        <dbReference type="Proteomes" id="UP001203761"/>
    </source>
</evidence>
<dbReference type="PANTHER" id="PTHR32182">
    <property type="entry name" value="DNA REPLICATION AND REPAIR PROTEIN RECF"/>
    <property type="match status" value="1"/>
</dbReference>
<comment type="function">
    <text evidence="12 13 14">The RecF protein is involved in DNA metabolism; it is required for DNA replication and normal SOS inducibility. RecF binds preferentially to single-stranded, linear DNA. It also seems to bind ATP.</text>
</comment>
<dbReference type="PROSITE" id="PS00618">
    <property type="entry name" value="RECF_2"/>
    <property type="match status" value="1"/>
</dbReference>
<feature type="domain" description="RecF/RecN/SMC N-terminal" evidence="16">
    <location>
        <begin position="3"/>
        <end position="390"/>
    </location>
</feature>
<name>A0ABT0R275_9MICO</name>
<dbReference type="Gene3D" id="1.20.1050.90">
    <property type="entry name" value="RecF/RecN/SMC, N-terminal domain"/>
    <property type="match status" value="1"/>
</dbReference>
<gene>
    <name evidence="13 17" type="primary">recF</name>
    <name evidence="17" type="ORF">Bequi_11630</name>
</gene>
<evidence type="ECO:0000256" key="5">
    <source>
        <dbReference type="ARBA" id="ARBA00022705"/>
    </source>
</evidence>
<evidence type="ECO:0000256" key="2">
    <source>
        <dbReference type="ARBA" id="ARBA00008016"/>
    </source>
</evidence>
<dbReference type="Pfam" id="PF02463">
    <property type="entry name" value="SMC_N"/>
    <property type="match status" value="1"/>
</dbReference>
<evidence type="ECO:0000256" key="9">
    <source>
        <dbReference type="ARBA" id="ARBA00023125"/>
    </source>
</evidence>
<dbReference type="EMBL" id="JAKNCJ010000007">
    <property type="protein sequence ID" value="MCL6424022.1"/>
    <property type="molecule type" value="Genomic_DNA"/>
</dbReference>
<evidence type="ECO:0000256" key="8">
    <source>
        <dbReference type="ARBA" id="ARBA00022840"/>
    </source>
</evidence>
<evidence type="ECO:0000256" key="3">
    <source>
        <dbReference type="ARBA" id="ARBA00020170"/>
    </source>
</evidence>
<comment type="similarity">
    <text evidence="2 13 14">Belongs to the RecF family.</text>
</comment>
<evidence type="ECO:0000313" key="17">
    <source>
        <dbReference type="EMBL" id="MCL6424022.1"/>
    </source>
</evidence>
<evidence type="ECO:0000256" key="1">
    <source>
        <dbReference type="ARBA" id="ARBA00004496"/>
    </source>
</evidence>
<reference evidence="17" key="1">
    <citation type="submission" date="2022-02" db="EMBL/GenBank/DDBJ databases">
        <authorList>
            <person name="Lee M."/>
            <person name="Kim S.-J."/>
            <person name="Jung M.-Y."/>
        </authorList>
    </citation>
    <scope>NUCLEOTIDE SEQUENCE</scope>
    <source>
        <strain evidence="17">JHP9</strain>
    </source>
</reference>
<dbReference type="InterPro" id="IPR001238">
    <property type="entry name" value="DNA-binding_RecF"/>
</dbReference>
<accession>A0ABT0R275</accession>
<dbReference type="SUPFAM" id="SSF52540">
    <property type="entry name" value="P-loop containing nucleoside triphosphate hydrolases"/>
    <property type="match status" value="1"/>
</dbReference>
<organism evidence="17 18">
    <name type="scientific">Brachybacterium equifaecis</name>
    <dbReference type="NCBI Taxonomy" id="2910770"/>
    <lineage>
        <taxon>Bacteria</taxon>
        <taxon>Bacillati</taxon>
        <taxon>Actinomycetota</taxon>
        <taxon>Actinomycetes</taxon>
        <taxon>Micrococcales</taxon>
        <taxon>Dermabacteraceae</taxon>
        <taxon>Brachybacterium</taxon>
    </lineage>
</organism>
<dbReference type="Gene3D" id="3.40.50.300">
    <property type="entry name" value="P-loop containing nucleotide triphosphate hydrolases"/>
    <property type="match status" value="1"/>
</dbReference>
<evidence type="ECO:0000256" key="14">
    <source>
        <dbReference type="RuleBase" id="RU000578"/>
    </source>
</evidence>
<keyword evidence="8 13" id="KW-0067">ATP-binding</keyword>
<protein>
    <recommendedName>
        <fullName evidence="3 13">DNA replication and repair protein RecF</fullName>
    </recommendedName>
</protein>
<keyword evidence="4 13" id="KW-0963">Cytoplasm</keyword>
<dbReference type="InterPro" id="IPR027417">
    <property type="entry name" value="P-loop_NTPase"/>
</dbReference>
<comment type="caution">
    <text evidence="17">The sequence shown here is derived from an EMBL/GenBank/DDBJ whole genome shotgun (WGS) entry which is preliminary data.</text>
</comment>
<feature type="region of interest" description="Disordered" evidence="15">
    <location>
        <begin position="419"/>
        <end position="441"/>
    </location>
</feature>
<keyword evidence="5 13" id="KW-0235">DNA replication</keyword>
<comment type="subcellular location">
    <subcellularLocation>
        <location evidence="1 13 14">Cytoplasm</location>
    </subcellularLocation>
</comment>
<evidence type="ECO:0000256" key="11">
    <source>
        <dbReference type="ARBA" id="ARBA00023236"/>
    </source>
</evidence>
<dbReference type="InterPro" id="IPR018078">
    <property type="entry name" value="DNA-binding_RecF_CS"/>
</dbReference>
<keyword evidence="6 13" id="KW-0547">Nucleotide-binding</keyword>
<dbReference type="InterPro" id="IPR042174">
    <property type="entry name" value="RecF_2"/>
</dbReference>
<evidence type="ECO:0000259" key="16">
    <source>
        <dbReference type="Pfam" id="PF02463"/>
    </source>
</evidence>
<dbReference type="NCBIfam" id="TIGR00611">
    <property type="entry name" value="recf"/>
    <property type="match status" value="1"/>
</dbReference>
<proteinExistence type="inferred from homology"/>
<evidence type="ECO:0000256" key="12">
    <source>
        <dbReference type="ARBA" id="ARBA00025401"/>
    </source>
</evidence>
<evidence type="ECO:0000256" key="15">
    <source>
        <dbReference type="SAM" id="MobiDB-lite"/>
    </source>
</evidence>
<dbReference type="InterPro" id="IPR003395">
    <property type="entry name" value="RecF/RecN/SMC_N"/>
</dbReference>
<sequence length="441" mass="47099">MHLTSLALTDFRSYAQLELPFAPGITVLVGPNGQGKTNIVESLWYLATLSSHRVPHDAALVRRGQSTAIIRASFVRAGRPLQVDLQLTPGKSNRARVQGQNLNRLRDLLGEVRAVLFAPEDLGLVKADPEGRRRFLDELLFLIAPRFAGVKADYDRVVKQRSGLLKQMRTMRRGGFGRGVGGLDPEETAASTLEVWDGQLARLGAELLRARLHLVNRLRPHVGYSYLRVATDAGAEEALDLLPADRGAVDSPADIAYRSAVIDAIGPAEGELPSLRALHDALLAEAAAVRGDEIDRGVTLVGPHRDDLEIRLHDSPAKGYASHGESWSLALALRLGSYDLLRLEEGDLGDGEPILVLDDVFSELDVHRRERLGRIISGARQVIITTANDSDIPASLAGAIQVVDVELGSATPREGSAGSLAAGGAGIPAPGATSSGAAGTW</sequence>
<dbReference type="RefSeq" id="WP_249738102.1">
    <property type="nucleotide sequence ID" value="NZ_JAKNCJ010000007.1"/>
</dbReference>
<feature type="compositionally biased region" description="Low complexity" evidence="15">
    <location>
        <begin position="427"/>
        <end position="441"/>
    </location>
</feature>
<feature type="binding site" evidence="13">
    <location>
        <begin position="30"/>
        <end position="37"/>
    </location>
    <ligand>
        <name>ATP</name>
        <dbReference type="ChEBI" id="CHEBI:30616"/>
    </ligand>
</feature>
<keyword evidence="11 13" id="KW-0742">SOS response</keyword>
<dbReference type="Proteomes" id="UP001203761">
    <property type="component" value="Unassembled WGS sequence"/>
</dbReference>
<keyword evidence="7 13" id="KW-0227">DNA damage</keyword>
<keyword evidence="9 13" id="KW-0238">DNA-binding</keyword>
<keyword evidence="10 13" id="KW-0234">DNA repair</keyword>
<evidence type="ECO:0000256" key="6">
    <source>
        <dbReference type="ARBA" id="ARBA00022741"/>
    </source>
</evidence>
<evidence type="ECO:0000256" key="13">
    <source>
        <dbReference type="HAMAP-Rule" id="MF_00365"/>
    </source>
</evidence>
<keyword evidence="18" id="KW-1185">Reference proteome</keyword>
<evidence type="ECO:0000256" key="4">
    <source>
        <dbReference type="ARBA" id="ARBA00022490"/>
    </source>
</evidence>
<evidence type="ECO:0000256" key="10">
    <source>
        <dbReference type="ARBA" id="ARBA00023204"/>
    </source>
</evidence>